<dbReference type="AlphaFoldDB" id="A0A4S2JMV8"/>
<sequence length="78" mass="9132">MVFFLELYYSKINFYYEMEYFVVNDLTGSFRGPDDSLMSSIERDLRRKSIGRLSAHASRVATVDPRRSPVKITIEDKC</sequence>
<dbReference type="EMBL" id="QBLH01003535">
    <property type="protein sequence ID" value="TGZ37492.1"/>
    <property type="molecule type" value="Genomic_DNA"/>
</dbReference>
<evidence type="ECO:0000313" key="1">
    <source>
        <dbReference type="EMBL" id="TGZ37492.1"/>
    </source>
</evidence>
<dbReference type="Proteomes" id="UP000310200">
    <property type="component" value="Unassembled WGS sequence"/>
</dbReference>
<evidence type="ECO:0000313" key="2">
    <source>
        <dbReference type="Proteomes" id="UP000310200"/>
    </source>
</evidence>
<name>A0A4S2JMV8_9HYME</name>
<comment type="caution">
    <text evidence="1">The sequence shown here is derived from an EMBL/GenBank/DDBJ whole genome shotgun (WGS) entry which is preliminary data.</text>
</comment>
<proteinExistence type="predicted"/>
<gene>
    <name evidence="1" type="ORF">DBV15_04641</name>
</gene>
<organism evidence="1 2">
    <name type="scientific">Temnothorax longispinosus</name>
    <dbReference type="NCBI Taxonomy" id="300112"/>
    <lineage>
        <taxon>Eukaryota</taxon>
        <taxon>Metazoa</taxon>
        <taxon>Ecdysozoa</taxon>
        <taxon>Arthropoda</taxon>
        <taxon>Hexapoda</taxon>
        <taxon>Insecta</taxon>
        <taxon>Pterygota</taxon>
        <taxon>Neoptera</taxon>
        <taxon>Endopterygota</taxon>
        <taxon>Hymenoptera</taxon>
        <taxon>Apocrita</taxon>
        <taxon>Aculeata</taxon>
        <taxon>Formicoidea</taxon>
        <taxon>Formicidae</taxon>
        <taxon>Myrmicinae</taxon>
        <taxon>Temnothorax</taxon>
    </lineage>
</organism>
<keyword evidence="2" id="KW-1185">Reference proteome</keyword>
<accession>A0A4S2JMV8</accession>
<reference evidence="1 2" key="1">
    <citation type="journal article" date="2019" name="Philos. Trans. R. Soc. Lond., B, Biol. Sci.">
        <title>Ant behaviour and brain gene expression of defending hosts depend on the ecological success of the intruding social parasite.</title>
        <authorList>
            <person name="Kaur R."/>
            <person name="Stoldt M."/>
            <person name="Jongepier E."/>
            <person name="Feldmeyer B."/>
            <person name="Menzel F."/>
            <person name="Bornberg-Bauer E."/>
            <person name="Foitzik S."/>
        </authorList>
    </citation>
    <scope>NUCLEOTIDE SEQUENCE [LARGE SCALE GENOMIC DNA]</scope>
    <source>
        <tissue evidence="1">Whole body</tissue>
    </source>
</reference>
<protein>
    <submittedName>
        <fullName evidence="1">Uncharacterized protein</fullName>
    </submittedName>
</protein>